<reference evidence="1" key="1">
    <citation type="journal article" date="2020" name="Fungal Divers.">
        <title>Resolving the Mortierellaceae phylogeny through synthesis of multi-gene phylogenetics and phylogenomics.</title>
        <authorList>
            <person name="Vandepol N."/>
            <person name="Liber J."/>
            <person name="Desiro A."/>
            <person name="Na H."/>
            <person name="Kennedy M."/>
            <person name="Barry K."/>
            <person name="Grigoriev I.V."/>
            <person name="Miller A.N."/>
            <person name="O'Donnell K."/>
            <person name="Stajich J.E."/>
            <person name="Bonito G."/>
        </authorList>
    </citation>
    <scope>NUCLEOTIDE SEQUENCE</scope>
    <source>
        <strain evidence="1">NRRL 2591</strain>
    </source>
</reference>
<gene>
    <name evidence="1" type="ORF">EC957_007943</name>
</gene>
<accession>A0A9P6JY49</accession>
<dbReference type="Proteomes" id="UP000723463">
    <property type="component" value="Unassembled WGS sequence"/>
</dbReference>
<protein>
    <submittedName>
        <fullName evidence="1">Uncharacterized protein</fullName>
    </submittedName>
</protein>
<keyword evidence="2" id="KW-1185">Reference proteome</keyword>
<evidence type="ECO:0000313" key="2">
    <source>
        <dbReference type="Proteomes" id="UP000723463"/>
    </source>
</evidence>
<sequence>MHLNNFRSLQASLPVLNWYQGAAKWLEKNREWAKRSWKAASQDIKIPLLRQESMYNRYSSEIDVGAVFFKSACVPGPLIREKILCMPRQNFGAALQSPSWKL</sequence>
<dbReference type="EMBL" id="JAAAXW010000382">
    <property type="protein sequence ID" value="KAF9537590.1"/>
    <property type="molecule type" value="Genomic_DNA"/>
</dbReference>
<proteinExistence type="predicted"/>
<evidence type="ECO:0000313" key="1">
    <source>
        <dbReference type="EMBL" id="KAF9537590.1"/>
    </source>
</evidence>
<dbReference type="AlphaFoldDB" id="A0A9P6JY49"/>
<comment type="caution">
    <text evidence="1">The sequence shown here is derived from an EMBL/GenBank/DDBJ whole genome shotgun (WGS) entry which is preliminary data.</text>
</comment>
<organism evidence="1 2">
    <name type="scientific">Mortierella hygrophila</name>
    <dbReference type="NCBI Taxonomy" id="979708"/>
    <lineage>
        <taxon>Eukaryota</taxon>
        <taxon>Fungi</taxon>
        <taxon>Fungi incertae sedis</taxon>
        <taxon>Mucoromycota</taxon>
        <taxon>Mortierellomycotina</taxon>
        <taxon>Mortierellomycetes</taxon>
        <taxon>Mortierellales</taxon>
        <taxon>Mortierellaceae</taxon>
        <taxon>Mortierella</taxon>
    </lineage>
</organism>
<name>A0A9P6JY49_9FUNG</name>